<evidence type="ECO:0000256" key="2">
    <source>
        <dbReference type="SAM" id="MobiDB-lite"/>
    </source>
</evidence>
<feature type="compositionally biased region" description="Low complexity" evidence="2">
    <location>
        <begin position="57"/>
        <end position="70"/>
    </location>
</feature>
<feature type="compositionally biased region" description="Polar residues" evidence="2">
    <location>
        <begin position="31"/>
        <end position="42"/>
    </location>
</feature>
<dbReference type="STRING" id="1219011.GCA_001895045_01797"/>
<keyword evidence="1" id="KW-0175">Coiled coil</keyword>
<accession>A0A2X4WU03</accession>
<feature type="compositionally biased region" description="Basic residues" evidence="2">
    <location>
        <begin position="1"/>
        <end position="13"/>
    </location>
</feature>
<evidence type="ECO:0000256" key="1">
    <source>
        <dbReference type="SAM" id="Coils"/>
    </source>
</evidence>
<evidence type="ECO:0000313" key="5">
    <source>
        <dbReference type="Proteomes" id="UP000249091"/>
    </source>
</evidence>
<feature type="region of interest" description="Disordered" evidence="2">
    <location>
        <begin position="181"/>
        <end position="235"/>
    </location>
</feature>
<keyword evidence="3" id="KW-1133">Transmembrane helix</keyword>
<dbReference type="AlphaFoldDB" id="A0A2X4WU03"/>
<dbReference type="EMBL" id="LS483468">
    <property type="protein sequence ID" value="SQI30445.1"/>
    <property type="molecule type" value="Genomic_DNA"/>
</dbReference>
<evidence type="ECO:0000256" key="3">
    <source>
        <dbReference type="SAM" id="Phobius"/>
    </source>
</evidence>
<feature type="region of interest" description="Disordered" evidence="2">
    <location>
        <begin position="1"/>
        <end position="82"/>
    </location>
</feature>
<gene>
    <name evidence="4" type="ORF">NCTC10994_01600</name>
</gene>
<dbReference type="InterPro" id="IPR007060">
    <property type="entry name" value="FtsL/DivIC"/>
</dbReference>
<sequence length="235" mass="25429">MSQRGRSRPGARRTRTEGAASTRRPGRARPTGSTAPVESGTDSAGARPAGRDDPVHSSPGRGRSGASGRARPTRVGATEGVRRTREERTFLGLSTGRAVILALVVCGLALTLAVPLRTYVSQRSEAEQLAREREQLETEIAALEEQKARIQDPAWIRAQARERLRFVMPGDIPYMVQLPGDVPPEYEEEEPESPTTGAWYSDLWLSVAEAPPEPETDPLPQPMPVAPPEPGDIPG</sequence>
<dbReference type="Pfam" id="PF04977">
    <property type="entry name" value="DivIC"/>
    <property type="match status" value="1"/>
</dbReference>
<protein>
    <submittedName>
        <fullName evidence="4">Septum formation initiator</fullName>
    </submittedName>
</protein>
<name>A0A2X4WU03_9NOCA</name>
<feature type="coiled-coil region" evidence="1">
    <location>
        <begin position="119"/>
        <end position="153"/>
    </location>
</feature>
<dbReference type="Proteomes" id="UP000249091">
    <property type="component" value="Chromosome 1"/>
</dbReference>
<keyword evidence="3" id="KW-0472">Membrane</keyword>
<dbReference type="KEGG" id="rcr:NCTC10994_01600"/>
<reference evidence="4 5" key="1">
    <citation type="submission" date="2018-06" db="EMBL/GenBank/DDBJ databases">
        <authorList>
            <consortium name="Pathogen Informatics"/>
            <person name="Doyle S."/>
        </authorList>
    </citation>
    <scope>NUCLEOTIDE SEQUENCE [LARGE SCALE GENOMIC DNA]</scope>
    <source>
        <strain evidence="4 5">NCTC10994</strain>
    </source>
</reference>
<proteinExistence type="predicted"/>
<organism evidence="4 5">
    <name type="scientific">Rhodococcus coprophilus</name>
    <dbReference type="NCBI Taxonomy" id="38310"/>
    <lineage>
        <taxon>Bacteria</taxon>
        <taxon>Bacillati</taxon>
        <taxon>Actinomycetota</taxon>
        <taxon>Actinomycetes</taxon>
        <taxon>Mycobacteriales</taxon>
        <taxon>Nocardiaceae</taxon>
        <taxon>Rhodococcus</taxon>
    </lineage>
</organism>
<keyword evidence="3" id="KW-0812">Transmembrane</keyword>
<feature type="transmembrane region" description="Helical" evidence="3">
    <location>
        <begin position="90"/>
        <end position="114"/>
    </location>
</feature>
<keyword evidence="5" id="KW-1185">Reference proteome</keyword>
<evidence type="ECO:0000313" key="4">
    <source>
        <dbReference type="EMBL" id="SQI30445.1"/>
    </source>
</evidence>
<feature type="compositionally biased region" description="Pro residues" evidence="2">
    <location>
        <begin position="211"/>
        <end position="235"/>
    </location>
</feature>